<name>R7H1F5_9BACT</name>
<proteinExistence type="inferred from homology"/>
<dbReference type="EC" id="2.1.1.198" evidence="6"/>
<evidence type="ECO:0000256" key="2">
    <source>
        <dbReference type="ARBA" id="ARBA00022552"/>
    </source>
</evidence>
<accession>R7H1F5</accession>
<dbReference type="PIRSF" id="PIRSF005917">
    <property type="entry name" value="MTase_YraL"/>
    <property type="match status" value="1"/>
</dbReference>
<comment type="function">
    <text evidence="6">Catalyzes the 2'-O-methylation of the ribose of cytidine 1402 (C1402) in 16S rRNA.</text>
</comment>
<dbReference type="Gene3D" id="3.40.1010.10">
    <property type="entry name" value="Cobalt-precorrin-4 Transmethylase, Domain 1"/>
    <property type="match status" value="1"/>
</dbReference>
<keyword evidence="3 6" id="KW-0489">Methyltransferase</keyword>
<gene>
    <name evidence="6" type="primary">rsmI</name>
    <name evidence="8" type="ORF">BN741_01623</name>
</gene>
<dbReference type="STRING" id="1263103.BN741_01623"/>
<dbReference type="CDD" id="cd11648">
    <property type="entry name" value="RsmI"/>
    <property type="match status" value="1"/>
</dbReference>
<dbReference type="InterPro" id="IPR008189">
    <property type="entry name" value="rRNA_ssu_MeTfrase_I"/>
</dbReference>
<evidence type="ECO:0000313" key="8">
    <source>
        <dbReference type="EMBL" id="CDE33504.1"/>
    </source>
</evidence>
<dbReference type="Pfam" id="PF00590">
    <property type="entry name" value="TP_methylase"/>
    <property type="match status" value="1"/>
</dbReference>
<evidence type="ECO:0000259" key="7">
    <source>
        <dbReference type="Pfam" id="PF00590"/>
    </source>
</evidence>
<dbReference type="GO" id="GO:0005737">
    <property type="term" value="C:cytoplasm"/>
    <property type="evidence" value="ECO:0007669"/>
    <property type="project" value="UniProtKB-SubCell"/>
</dbReference>
<evidence type="ECO:0000256" key="6">
    <source>
        <dbReference type="HAMAP-Rule" id="MF_01877"/>
    </source>
</evidence>
<comment type="similarity">
    <text evidence="6">Belongs to the methyltransferase superfamily. RsmI family.</text>
</comment>
<evidence type="ECO:0000256" key="3">
    <source>
        <dbReference type="ARBA" id="ARBA00022603"/>
    </source>
</evidence>
<feature type="domain" description="Tetrapyrrole methylase" evidence="7">
    <location>
        <begin position="17"/>
        <end position="215"/>
    </location>
</feature>
<dbReference type="InterPro" id="IPR035996">
    <property type="entry name" value="4pyrrol_Methylase_sf"/>
</dbReference>
<organism evidence="8">
    <name type="scientific">Leyella stercorea CAG:629</name>
    <dbReference type="NCBI Taxonomy" id="1263103"/>
    <lineage>
        <taxon>Bacteria</taxon>
        <taxon>Pseudomonadati</taxon>
        <taxon>Bacteroidota</taxon>
        <taxon>Bacteroidia</taxon>
        <taxon>Bacteroidales</taxon>
        <taxon>Prevotellaceae</taxon>
        <taxon>Leyella</taxon>
    </lineage>
</organism>
<dbReference type="SUPFAM" id="SSF53790">
    <property type="entry name" value="Tetrapyrrole methylase"/>
    <property type="match status" value="1"/>
</dbReference>
<evidence type="ECO:0000256" key="5">
    <source>
        <dbReference type="ARBA" id="ARBA00022691"/>
    </source>
</evidence>
<dbReference type="InterPro" id="IPR014777">
    <property type="entry name" value="4pyrrole_Mease_sub1"/>
</dbReference>
<evidence type="ECO:0000256" key="4">
    <source>
        <dbReference type="ARBA" id="ARBA00022679"/>
    </source>
</evidence>
<comment type="subcellular location">
    <subcellularLocation>
        <location evidence="6">Cytoplasm</location>
    </subcellularLocation>
</comment>
<dbReference type="FunFam" id="3.30.950.10:FF:000002">
    <property type="entry name" value="Ribosomal RNA small subunit methyltransferase I"/>
    <property type="match status" value="1"/>
</dbReference>
<dbReference type="Gene3D" id="3.30.950.10">
    <property type="entry name" value="Methyltransferase, Cobalt-precorrin-4 Transmethylase, Domain 2"/>
    <property type="match status" value="1"/>
</dbReference>
<dbReference type="PROSITE" id="PS01296">
    <property type="entry name" value="RSMI"/>
    <property type="match status" value="1"/>
</dbReference>
<evidence type="ECO:0000256" key="1">
    <source>
        <dbReference type="ARBA" id="ARBA00022490"/>
    </source>
</evidence>
<comment type="caution">
    <text evidence="8">The sequence shown here is derived from an EMBL/GenBank/DDBJ whole genome shotgun (WGS) entry which is preliminary data.</text>
</comment>
<dbReference type="InterPro" id="IPR000878">
    <property type="entry name" value="4pyrrol_Mease"/>
</dbReference>
<dbReference type="InterPro" id="IPR014776">
    <property type="entry name" value="4pyrrole_Mease_sub2"/>
</dbReference>
<dbReference type="AlphaFoldDB" id="R7H1F5"/>
<keyword evidence="1 6" id="KW-0963">Cytoplasm</keyword>
<dbReference type="EMBL" id="CBIT010000180">
    <property type="protein sequence ID" value="CDE33504.1"/>
    <property type="molecule type" value="Genomic_DNA"/>
</dbReference>
<protein>
    <recommendedName>
        <fullName evidence="6">Ribosomal RNA small subunit methyltransferase I</fullName>
        <ecNumber evidence="6">2.1.1.198</ecNumber>
    </recommendedName>
    <alternativeName>
        <fullName evidence="6">16S rRNA 2'-O-ribose C1402 methyltransferase</fullName>
    </alternativeName>
    <alternativeName>
        <fullName evidence="6">rRNA (cytidine-2'-O-)-methyltransferase RsmI</fullName>
    </alternativeName>
</protein>
<dbReference type="Proteomes" id="UP000018072">
    <property type="component" value="Unassembled WGS sequence"/>
</dbReference>
<dbReference type="PANTHER" id="PTHR46111">
    <property type="entry name" value="RIBOSOMAL RNA SMALL SUBUNIT METHYLTRANSFERASE I"/>
    <property type="match status" value="1"/>
</dbReference>
<sequence>MPFLINIAIFAHNMGILYIVPTPVGNMEDMTMRAIRILKEADLVLAEDTRTSGILLQHFDIKNRLMSHHKFNEHGTTASVVDRLKAGETIALISDAGTPGISDPGFFLAREAAKAGITVQCLPGATAFVPAIVSSGLPCDRFCFEGFLPQKKGRQTLLQSLQTETRTMIFYESPYRLVKTLEQFAEFFGDDRQASVCREISKLHEESVRGTLAEIIAHFKQTEPRGEIVVVVAGCAGVDISARKALKEQAKEKKPKLSNKERYALREAAPEEFKKKKFRNGE</sequence>
<dbReference type="HAMAP" id="MF_01877">
    <property type="entry name" value="16SrRNA_methyltr_I"/>
    <property type="match status" value="1"/>
</dbReference>
<dbReference type="InterPro" id="IPR018063">
    <property type="entry name" value="SAM_MeTrfase_RsmI_CS"/>
</dbReference>
<dbReference type="PANTHER" id="PTHR46111:SF1">
    <property type="entry name" value="RIBOSOMAL RNA SMALL SUBUNIT METHYLTRANSFERASE I"/>
    <property type="match status" value="1"/>
</dbReference>
<keyword evidence="4 6" id="KW-0808">Transferase</keyword>
<dbReference type="GO" id="GO:0070677">
    <property type="term" value="F:rRNA (cytosine-2'-O-)-methyltransferase activity"/>
    <property type="evidence" value="ECO:0007669"/>
    <property type="project" value="UniProtKB-UniRule"/>
</dbReference>
<dbReference type="NCBIfam" id="TIGR00096">
    <property type="entry name" value="16S rRNA (cytidine(1402)-2'-O)-methyltransferase"/>
    <property type="match status" value="1"/>
</dbReference>
<reference evidence="8" key="1">
    <citation type="submission" date="2012-11" db="EMBL/GenBank/DDBJ databases">
        <title>Dependencies among metagenomic species, viruses, plasmids and units of genetic variation.</title>
        <authorList>
            <person name="Nielsen H.B."/>
            <person name="Almeida M."/>
            <person name="Juncker A.S."/>
            <person name="Rasmussen S."/>
            <person name="Li J."/>
            <person name="Sunagawa S."/>
            <person name="Plichta D."/>
            <person name="Gautier L."/>
            <person name="Le Chatelier E."/>
            <person name="Peletier E."/>
            <person name="Bonde I."/>
            <person name="Nielsen T."/>
            <person name="Manichanh C."/>
            <person name="Arumugam M."/>
            <person name="Batto J."/>
            <person name="Santos M.B.Q.D."/>
            <person name="Blom N."/>
            <person name="Borruel N."/>
            <person name="Burgdorf K.S."/>
            <person name="Boumezbeur F."/>
            <person name="Casellas F."/>
            <person name="Dore J."/>
            <person name="Guarner F."/>
            <person name="Hansen T."/>
            <person name="Hildebrand F."/>
            <person name="Kaas R.S."/>
            <person name="Kennedy S."/>
            <person name="Kristiansen K."/>
            <person name="Kultima J.R."/>
            <person name="Leonard P."/>
            <person name="Levenez F."/>
            <person name="Lund O."/>
            <person name="Moumen B."/>
            <person name="Le Paslier D."/>
            <person name="Pons N."/>
            <person name="Pedersen O."/>
            <person name="Prifti E."/>
            <person name="Qin J."/>
            <person name="Raes J."/>
            <person name="Tap J."/>
            <person name="Tims S."/>
            <person name="Ussery D.W."/>
            <person name="Yamada T."/>
            <person name="MetaHit consortium"/>
            <person name="Renault P."/>
            <person name="Sicheritz-Ponten T."/>
            <person name="Bork P."/>
            <person name="Wang J."/>
            <person name="Brunak S."/>
            <person name="Ehrlich S.D."/>
        </authorList>
    </citation>
    <scope>NUCLEOTIDE SEQUENCE [LARGE SCALE GENOMIC DNA]</scope>
</reference>
<comment type="catalytic activity">
    <reaction evidence="6">
        <text>cytidine(1402) in 16S rRNA + S-adenosyl-L-methionine = 2'-O-methylcytidine(1402) in 16S rRNA + S-adenosyl-L-homocysteine + H(+)</text>
        <dbReference type="Rhea" id="RHEA:42924"/>
        <dbReference type="Rhea" id="RHEA-COMP:10285"/>
        <dbReference type="Rhea" id="RHEA-COMP:10286"/>
        <dbReference type="ChEBI" id="CHEBI:15378"/>
        <dbReference type="ChEBI" id="CHEBI:57856"/>
        <dbReference type="ChEBI" id="CHEBI:59789"/>
        <dbReference type="ChEBI" id="CHEBI:74495"/>
        <dbReference type="ChEBI" id="CHEBI:82748"/>
        <dbReference type="EC" id="2.1.1.198"/>
    </reaction>
</comment>
<keyword evidence="5 6" id="KW-0949">S-adenosyl-L-methionine</keyword>
<keyword evidence="2 6" id="KW-0698">rRNA processing</keyword>